<feature type="domain" description="GST N-terminal" evidence="1">
    <location>
        <begin position="1"/>
        <end position="77"/>
    </location>
</feature>
<gene>
    <name evidence="2" type="ORF">QO231_09770</name>
</gene>
<evidence type="ECO:0000259" key="1">
    <source>
        <dbReference type="PROSITE" id="PS50404"/>
    </source>
</evidence>
<keyword evidence="3" id="KW-1185">Reference proteome</keyword>
<evidence type="ECO:0000313" key="3">
    <source>
        <dbReference type="Proteomes" id="UP001255416"/>
    </source>
</evidence>
<organism evidence="2 3">
    <name type="scientific">Sedimentitalea todarodis</name>
    <dbReference type="NCBI Taxonomy" id="1631240"/>
    <lineage>
        <taxon>Bacteria</taxon>
        <taxon>Pseudomonadati</taxon>
        <taxon>Pseudomonadota</taxon>
        <taxon>Alphaproteobacteria</taxon>
        <taxon>Rhodobacterales</taxon>
        <taxon>Paracoccaceae</taxon>
        <taxon>Sedimentitalea</taxon>
    </lineage>
</organism>
<proteinExistence type="predicted"/>
<reference evidence="3" key="1">
    <citation type="submission" date="2023-05" db="EMBL/GenBank/DDBJ databases">
        <title>Sedimentitalea sp. nov. JM2-8.</title>
        <authorList>
            <person name="Huang J."/>
        </authorList>
    </citation>
    <scope>NUCLEOTIDE SEQUENCE [LARGE SCALE GENOMIC DNA]</scope>
    <source>
        <strain evidence="3">KHS03</strain>
    </source>
</reference>
<dbReference type="PANTHER" id="PTHR43969">
    <property type="entry name" value="GLUTATHIONE S TRANSFERASE D10, ISOFORM A-RELATED"/>
    <property type="match status" value="1"/>
</dbReference>
<dbReference type="RefSeq" id="WP_316775592.1">
    <property type="nucleotide sequence ID" value="NZ_JASMWN010000006.1"/>
</dbReference>
<dbReference type="InterPro" id="IPR004045">
    <property type="entry name" value="Glutathione_S-Trfase_N"/>
</dbReference>
<dbReference type="PROSITE" id="PS50404">
    <property type="entry name" value="GST_NTER"/>
    <property type="match status" value="1"/>
</dbReference>
<accession>A0ABU3VEK2</accession>
<name>A0ABU3VEK2_9RHOB</name>
<dbReference type="Pfam" id="PF13417">
    <property type="entry name" value="GST_N_3"/>
    <property type="match status" value="1"/>
</dbReference>
<dbReference type="InterPro" id="IPR036249">
    <property type="entry name" value="Thioredoxin-like_sf"/>
</dbReference>
<sequence length="125" mass="13850">MGLTLYAYPPSVYCQIVRMALYQLRLTAQIVEVDPFTGTGPNPHPFGLVPTLNDDDFQLTETAAILRYLNTQYAGGRLSPDTPRAIARMVQVQSIVDSQAYWPLVRMVSANASVPHPAAKCRTRL</sequence>
<evidence type="ECO:0000313" key="2">
    <source>
        <dbReference type="EMBL" id="MDU9004139.1"/>
    </source>
</evidence>
<dbReference type="SUPFAM" id="SSF52833">
    <property type="entry name" value="Thioredoxin-like"/>
    <property type="match status" value="1"/>
</dbReference>
<comment type="caution">
    <text evidence="2">The sequence shown here is derived from an EMBL/GenBank/DDBJ whole genome shotgun (WGS) entry which is preliminary data.</text>
</comment>
<dbReference type="CDD" id="cd00570">
    <property type="entry name" value="GST_N_family"/>
    <property type="match status" value="1"/>
</dbReference>
<dbReference type="Proteomes" id="UP001255416">
    <property type="component" value="Unassembled WGS sequence"/>
</dbReference>
<dbReference type="Gene3D" id="3.40.30.10">
    <property type="entry name" value="Glutaredoxin"/>
    <property type="match status" value="1"/>
</dbReference>
<dbReference type="PANTHER" id="PTHR43969:SF9">
    <property type="entry name" value="GLUTATHIONE S TRANSFERASE D10, ISOFORM A-RELATED"/>
    <property type="match status" value="1"/>
</dbReference>
<dbReference type="EMBL" id="JASMWN010000006">
    <property type="protein sequence ID" value="MDU9004139.1"/>
    <property type="molecule type" value="Genomic_DNA"/>
</dbReference>
<protein>
    <submittedName>
        <fullName evidence="2">Glutathione S-transferase family protein</fullName>
    </submittedName>
</protein>